<organism evidence="1">
    <name type="scientific">human gut metagenome</name>
    <dbReference type="NCBI Taxonomy" id="408170"/>
    <lineage>
        <taxon>unclassified sequences</taxon>
        <taxon>metagenomes</taxon>
        <taxon>organismal metagenomes</taxon>
    </lineage>
</organism>
<evidence type="ECO:0000313" key="1">
    <source>
        <dbReference type="EMBL" id="EKC77379.1"/>
    </source>
</evidence>
<comment type="caution">
    <text evidence="1">The sequence shown here is derived from an EMBL/GenBank/DDBJ whole genome shotgun (WGS) entry which is preliminary data.</text>
</comment>
<proteinExistence type="predicted"/>
<reference evidence="1" key="1">
    <citation type="journal article" date="2013" name="Environ. Microbiol.">
        <title>Microbiota from the distal guts of lean and obese adolescents exhibit partial functional redundancy besides clear differences in community structure.</title>
        <authorList>
            <person name="Ferrer M."/>
            <person name="Ruiz A."/>
            <person name="Lanza F."/>
            <person name="Haange S.B."/>
            <person name="Oberbach A."/>
            <person name="Till H."/>
            <person name="Bargiela R."/>
            <person name="Campoy C."/>
            <person name="Segura M.T."/>
            <person name="Richter M."/>
            <person name="von Bergen M."/>
            <person name="Seifert J."/>
            <person name="Suarez A."/>
        </authorList>
    </citation>
    <scope>NUCLEOTIDE SEQUENCE</scope>
</reference>
<feature type="non-terminal residue" evidence="1">
    <location>
        <position position="37"/>
    </location>
</feature>
<sequence length="37" mass="4200">MENTERILEPLCRDGEQMLSPTHFMQSTHNTIAALLA</sequence>
<accession>K1UBH6</accession>
<dbReference type="EMBL" id="AJWY01002776">
    <property type="protein sequence ID" value="EKC77379.1"/>
    <property type="molecule type" value="Genomic_DNA"/>
</dbReference>
<protein>
    <submittedName>
        <fullName evidence="1">Uncharacterized protein</fullName>
    </submittedName>
</protein>
<name>K1UBH6_9ZZZZ</name>
<dbReference type="AlphaFoldDB" id="K1UBH6"/>
<gene>
    <name evidence="1" type="ORF">LEA_04207</name>
</gene>